<evidence type="ECO:0000256" key="1">
    <source>
        <dbReference type="ARBA" id="ARBA00004141"/>
    </source>
</evidence>
<dbReference type="Gene3D" id="1.20.1250.20">
    <property type="entry name" value="MFS general substrate transporter like domains"/>
    <property type="match status" value="1"/>
</dbReference>
<evidence type="ECO:0000313" key="7">
    <source>
        <dbReference type="EMBL" id="KAL0259273.1"/>
    </source>
</evidence>
<dbReference type="Proteomes" id="UP001430584">
    <property type="component" value="Unassembled WGS sequence"/>
</dbReference>
<reference evidence="7 8" key="1">
    <citation type="submission" date="2024-02" db="EMBL/GenBank/DDBJ databases">
        <title>De novo assembly and annotation of 12 fungi associated with fruit tree decline syndrome in Ontario, Canada.</title>
        <authorList>
            <person name="Sulman M."/>
            <person name="Ellouze W."/>
            <person name="Ilyukhin E."/>
        </authorList>
    </citation>
    <scope>NUCLEOTIDE SEQUENCE [LARGE SCALE GENOMIC DNA]</scope>
    <source>
        <strain evidence="7 8">FDS-637</strain>
    </source>
</reference>
<dbReference type="Pfam" id="PF00854">
    <property type="entry name" value="PTR2"/>
    <property type="match status" value="1"/>
</dbReference>
<dbReference type="GeneID" id="92010863"/>
<evidence type="ECO:0000256" key="2">
    <source>
        <dbReference type="ARBA" id="ARBA00005982"/>
    </source>
</evidence>
<evidence type="ECO:0000313" key="8">
    <source>
        <dbReference type="Proteomes" id="UP001430584"/>
    </source>
</evidence>
<feature type="transmembrane region" description="Helical" evidence="6">
    <location>
        <begin position="17"/>
        <end position="38"/>
    </location>
</feature>
<keyword evidence="5 6" id="KW-0472">Membrane</keyword>
<protein>
    <submittedName>
        <fullName evidence="7">Peptide transporter ptr2</fullName>
    </submittedName>
</protein>
<feature type="transmembrane region" description="Helical" evidence="6">
    <location>
        <begin position="75"/>
        <end position="97"/>
    </location>
</feature>
<dbReference type="InterPro" id="IPR036259">
    <property type="entry name" value="MFS_trans_sf"/>
</dbReference>
<evidence type="ECO:0000256" key="5">
    <source>
        <dbReference type="ARBA" id="ARBA00023136"/>
    </source>
</evidence>
<feature type="transmembrane region" description="Helical" evidence="6">
    <location>
        <begin position="50"/>
        <end position="69"/>
    </location>
</feature>
<organism evidence="7 8">
    <name type="scientific">Diplodia seriata</name>
    <dbReference type="NCBI Taxonomy" id="420778"/>
    <lineage>
        <taxon>Eukaryota</taxon>
        <taxon>Fungi</taxon>
        <taxon>Dikarya</taxon>
        <taxon>Ascomycota</taxon>
        <taxon>Pezizomycotina</taxon>
        <taxon>Dothideomycetes</taxon>
        <taxon>Dothideomycetes incertae sedis</taxon>
        <taxon>Botryosphaeriales</taxon>
        <taxon>Botryosphaeriaceae</taxon>
        <taxon>Diplodia</taxon>
    </lineage>
</organism>
<dbReference type="SUPFAM" id="SSF103473">
    <property type="entry name" value="MFS general substrate transporter"/>
    <property type="match status" value="1"/>
</dbReference>
<proteinExistence type="inferred from homology"/>
<evidence type="ECO:0000256" key="3">
    <source>
        <dbReference type="ARBA" id="ARBA00022692"/>
    </source>
</evidence>
<evidence type="ECO:0000256" key="6">
    <source>
        <dbReference type="SAM" id="Phobius"/>
    </source>
</evidence>
<dbReference type="RefSeq" id="XP_066632302.1">
    <property type="nucleotide sequence ID" value="XM_066778207.1"/>
</dbReference>
<comment type="similarity">
    <text evidence="2">Belongs to the major facilitator superfamily. Proton-dependent oligopeptide transporter (POT/PTR) (TC 2.A.17) family.</text>
</comment>
<evidence type="ECO:0000256" key="4">
    <source>
        <dbReference type="ARBA" id="ARBA00022989"/>
    </source>
</evidence>
<comment type="caution">
    <text evidence="7">The sequence shown here is derived from an EMBL/GenBank/DDBJ whole genome shotgun (WGS) entry which is preliminary data.</text>
</comment>
<accession>A0ABR3CF56</accession>
<dbReference type="InterPro" id="IPR000109">
    <property type="entry name" value="POT_fam"/>
</dbReference>
<keyword evidence="4 6" id="KW-1133">Transmembrane helix</keyword>
<dbReference type="PANTHER" id="PTHR11654">
    <property type="entry name" value="OLIGOPEPTIDE TRANSPORTER-RELATED"/>
    <property type="match status" value="1"/>
</dbReference>
<gene>
    <name evidence="7" type="primary">PTR2_2</name>
    <name evidence="7" type="ORF">SLS55_006778</name>
</gene>
<keyword evidence="8" id="KW-1185">Reference proteome</keyword>
<comment type="subcellular location">
    <subcellularLocation>
        <location evidence="1">Membrane</location>
        <topology evidence="1">Multi-pass membrane protein</topology>
    </subcellularLocation>
</comment>
<sequence>MAIHNIDERLVAIQTPAYMLIGISEIFASVTGLEYAYTKAPPSMKSFVQSMYLLTNAFGSAIGEALVSVAVDPKILWMFVGLSVSSFIAGCLVWILFHHLNKTEDEMNALS</sequence>
<dbReference type="EMBL" id="JAJVCZ030000006">
    <property type="protein sequence ID" value="KAL0259273.1"/>
    <property type="molecule type" value="Genomic_DNA"/>
</dbReference>
<keyword evidence="3 6" id="KW-0812">Transmembrane</keyword>
<name>A0ABR3CF56_9PEZI</name>